<dbReference type="CDD" id="cd06170">
    <property type="entry name" value="LuxR_C_like"/>
    <property type="match status" value="1"/>
</dbReference>
<sequence length="233" mass="25813">MDKISIMLADDHVVVRESIRRFLEDEDLFQVVGEAGDGESAVHMAVTLKPRVVIMDIDMPGINGIEATRRIKKLCPECSVLILTAYDYEQYIFALPEVGASGYLLKDVSARELVNAAKAVYRGESVLHPTIAGKLLRRLGSIGKQEPENPDFLTDREKEVLILAAAGLKNKQIAKKLFVSVRTIEAHMSNVYSKLGVTSRTEAMLAAMKKGWINLNELNRRDTEGCSFSVTFG</sequence>
<evidence type="ECO:0000256" key="4">
    <source>
        <dbReference type="ARBA" id="ARBA00023125"/>
    </source>
</evidence>
<dbReference type="InterPro" id="IPR011006">
    <property type="entry name" value="CheY-like_superfamily"/>
</dbReference>
<gene>
    <name evidence="10" type="ordered locus">Desru_3194</name>
</gene>
<proteinExistence type="predicted"/>
<keyword evidence="5" id="KW-0804">Transcription</keyword>
<dbReference type="PANTHER" id="PTHR43214">
    <property type="entry name" value="TWO-COMPONENT RESPONSE REGULATOR"/>
    <property type="match status" value="1"/>
</dbReference>
<dbReference type="InterPro" id="IPR000792">
    <property type="entry name" value="Tscrpt_reg_LuxR_C"/>
</dbReference>
<dbReference type="EMBL" id="CP002780">
    <property type="protein sequence ID" value="AEG61405.1"/>
    <property type="molecule type" value="Genomic_DNA"/>
</dbReference>
<dbReference type="PANTHER" id="PTHR43214:SF43">
    <property type="entry name" value="TWO-COMPONENT RESPONSE REGULATOR"/>
    <property type="match status" value="1"/>
</dbReference>
<dbReference type="PRINTS" id="PR00038">
    <property type="entry name" value="HTHLUXR"/>
</dbReference>
<dbReference type="KEGG" id="dru:Desru_3194"/>
<dbReference type="Gene3D" id="3.40.50.2300">
    <property type="match status" value="1"/>
</dbReference>
<evidence type="ECO:0000256" key="1">
    <source>
        <dbReference type="ARBA" id="ARBA00018672"/>
    </source>
</evidence>
<dbReference type="GO" id="GO:0000160">
    <property type="term" value="P:phosphorelay signal transduction system"/>
    <property type="evidence" value="ECO:0007669"/>
    <property type="project" value="InterPro"/>
</dbReference>
<keyword evidence="4" id="KW-0238">DNA-binding</keyword>
<dbReference type="HOGENOM" id="CLU_000445_90_10_9"/>
<dbReference type="GO" id="GO:0006355">
    <property type="term" value="P:regulation of DNA-templated transcription"/>
    <property type="evidence" value="ECO:0007669"/>
    <property type="project" value="InterPro"/>
</dbReference>
<evidence type="ECO:0000256" key="7">
    <source>
        <dbReference type="PROSITE-ProRule" id="PRU00169"/>
    </source>
</evidence>
<dbReference type="GO" id="GO:0003677">
    <property type="term" value="F:DNA binding"/>
    <property type="evidence" value="ECO:0007669"/>
    <property type="project" value="UniProtKB-KW"/>
</dbReference>
<dbReference type="SUPFAM" id="SSF46894">
    <property type="entry name" value="C-terminal effector domain of the bipartite response regulators"/>
    <property type="match status" value="1"/>
</dbReference>
<evidence type="ECO:0000259" key="9">
    <source>
        <dbReference type="PROSITE" id="PS50110"/>
    </source>
</evidence>
<dbReference type="SMART" id="SM00421">
    <property type="entry name" value="HTH_LUXR"/>
    <property type="match status" value="1"/>
</dbReference>
<keyword evidence="2 7" id="KW-0597">Phosphoprotein</keyword>
<dbReference type="AlphaFoldDB" id="F6DV08"/>
<dbReference type="SUPFAM" id="SSF52172">
    <property type="entry name" value="CheY-like"/>
    <property type="match status" value="1"/>
</dbReference>
<dbReference type="PROSITE" id="PS50043">
    <property type="entry name" value="HTH_LUXR_2"/>
    <property type="match status" value="1"/>
</dbReference>
<dbReference type="InterPro" id="IPR001789">
    <property type="entry name" value="Sig_transdc_resp-reg_receiver"/>
</dbReference>
<dbReference type="InterPro" id="IPR058245">
    <property type="entry name" value="NreC/VraR/RcsB-like_REC"/>
</dbReference>
<feature type="domain" description="HTH luxR-type" evidence="8">
    <location>
        <begin position="146"/>
        <end position="211"/>
    </location>
</feature>
<accession>F6DV08</accession>
<dbReference type="RefSeq" id="WP_013843153.1">
    <property type="nucleotide sequence ID" value="NC_015589.1"/>
</dbReference>
<dbReference type="SMART" id="SM00448">
    <property type="entry name" value="REC"/>
    <property type="match status" value="1"/>
</dbReference>
<dbReference type="InterPro" id="IPR016032">
    <property type="entry name" value="Sig_transdc_resp-reg_C-effctor"/>
</dbReference>
<feature type="domain" description="Response regulatory" evidence="9">
    <location>
        <begin position="5"/>
        <end position="121"/>
    </location>
</feature>
<keyword evidence="11" id="KW-1185">Reference proteome</keyword>
<dbReference type="PROSITE" id="PS50110">
    <property type="entry name" value="RESPONSE_REGULATORY"/>
    <property type="match status" value="1"/>
</dbReference>
<dbReference type="STRING" id="696281.Desru_3194"/>
<name>F6DV08_DESRL</name>
<evidence type="ECO:0000256" key="5">
    <source>
        <dbReference type="ARBA" id="ARBA00023163"/>
    </source>
</evidence>
<evidence type="ECO:0000259" key="8">
    <source>
        <dbReference type="PROSITE" id="PS50043"/>
    </source>
</evidence>
<evidence type="ECO:0000256" key="3">
    <source>
        <dbReference type="ARBA" id="ARBA00023015"/>
    </source>
</evidence>
<evidence type="ECO:0000256" key="2">
    <source>
        <dbReference type="ARBA" id="ARBA00022553"/>
    </source>
</evidence>
<dbReference type="eggNOG" id="COG2197">
    <property type="taxonomic scope" value="Bacteria"/>
</dbReference>
<evidence type="ECO:0000256" key="6">
    <source>
        <dbReference type="ARBA" id="ARBA00024867"/>
    </source>
</evidence>
<dbReference type="CDD" id="cd17535">
    <property type="entry name" value="REC_NarL-like"/>
    <property type="match status" value="1"/>
</dbReference>
<keyword evidence="3" id="KW-0805">Transcription regulation</keyword>
<dbReference type="Proteomes" id="UP000009234">
    <property type="component" value="Chromosome"/>
</dbReference>
<dbReference type="Pfam" id="PF00072">
    <property type="entry name" value="Response_reg"/>
    <property type="match status" value="1"/>
</dbReference>
<protein>
    <recommendedName>
        <fullName evidence="1">Stage 0 sporulation protein A homolog</fullName>
    </recommendedName>
</protein>
<dbReference type="Pfam" id="PF00196">
    <property type="entry name" value="GerE"/>
    <property type="match status" value="1"/>
</dbReference>
<evidence type="ECO:0000313" key="11">
    <source>
        <dbReference type="Proteomes" id="UP000009234"/>
    </source>
</evidence>
<dbReference type="PROSITE" id="PS00622">
    <property type="entry name" value="HTH_LUXR_1"/>
    <property type="match status" value="1"/>
</dbReference>
<organism evidence="10 11">
    <name type="scientific">Desulforamulus ruminis (strain ATCC 23193 / DSM 2154 / NCIMB 8452 / DL)</name>
    <name type="common">Desulfotomaculum ruminis</name>
    <dbReference type="NCBI Taxonomy" id="696281"/>
    <lineage>
        <taxon>Bacteria</taxon>
        <taxon>Bacillati</taxon>
        <taxon>Bacillota</taxon>
        <taxon>Clostridia</taxon>
        <taxon>Eubacteriales</taxon>
        <taxon>Peptococcaceae</taxon>
        <taxon>Desulforamulus</taxon>
    </lineage>
</organism>
<feature type="modified residue" description="4-aspartylphosphate" evidence="7">
    <location>
        <position position="56"/>
    </location>
</feature>
<evidence type="ECO:0000313" key="10">
    <source>
        <dbReference type="EMBL" id="AEG61405.1"/>
    </source>
</evidence>
<reference evidence="10 11" key="2">
    <citation type="journal article" date="2012" name="Stand. Genomic Sci.">
        <title>Complete genome sequence of the sulfate-reducing firmicute Desulfotomaculum ruminis type strain (DL(T)).</title>
        <authorList>
            <person name="Spring S."/>
            <person name="Visser M."/>
            <person name="Lu M."/>
            <person name="Copeland A."/>
            <person name="Lapidus A."/>
            <person name="Lucas S."/>
            <person name="Cheng J.F."/>
            <person name="Han C."/>
            <person name="Tapia R."/>
            <person name="Goodwin L.A."/>
            <person name="Pitluck S."/>
            <person name="Ivanova N."/>
            <person name="Land M."/>
            <person name="Hauser L."/>
            <person name="Larimer F."/>
            <person name="Rohde M."/>
            <person name="Goker M."/>
            <person name="Detter J.C."/>
            <person name="Kyrpides N.C."/>
            <person name="Woyke T."/>
            <person name="Schaap P.J."/>
            <person name="Plugge C.M."/>
            <person name="Muyzer G."/>
            <person name="Kuever J."/>
            <person name="Pereira I.A."/>
            <person name="Parshina S.N."/>
            <person name="Bernier-Latmani R."/>
            <person name="Stams A.J."/>
            <person name="Klenk H.P."/>
        </authorList>
    </citation>
    <scope>NUCLEOTIDE SEQUENCE [LARGE SCALE GENOMIC DNA]</scope>
    <source>
        <strain evidence="11">ATCC 23193 / DSM 2154 / NCIB 8452 / DL</strain>
    </source>
</reference>
<comment type="function">
    <text evidence="6">May play the central regulatory role in sporulation. It may be an element of the effector pathway responsible for the activation of sporulation genes in response to nutritional stress. Spo0A may act in concert with spo0H (a sigma factor) to control the expression of some genes that are critical to the sporulation process.</text>
</comment>
<dbReference type="InterPro" id="IPR039420">
    <property type="entry name" value="WalR-like"/>
</dbReference>
<reference evidence="11" key="1">
    <citation type="submission" date="2011-05" db="EMBL/GenBank/DDBJ databases">
        <title>Complete sequence of Desulfotomaculum ruminis DSM 2154.</title>
        <authorList>
            <person name="Lucas S."/>
            <person name="Copeland A."/>
            <person name="Lapidus A."/>
            <person name="Cheng J.-F."/>
            <person name="Goodwin L."/>
            <person name="Pitluck S."/>
            <person name="Lu M."/>
            <person name="Detter J.C."/>
            <person name="Han C."/>
            <person name="Tapia R."/>
            <person name="Land M."/>
            <person name="Hauser L."/>
            <person name="Kyrpides N."/>
            <person name="Ivanova N."/>
            <person name="Mikhailova N."/>
            <person name="Pagani I."/>
            <person name="Stams A.J.M."/>
            <person name="Plugge C.M."/>
            <person name="Muyzer G."/>
            <person name="Kuever J."/>
            <person name="Parshina S.N."/>
            <person name="Ivanova A.E."/>
            <person name="Nazina T.N."/>
            <person name="Brambilla E."/>
            <person name="Spring S."/>
            <person name="Klenk H.-P."/>
            <person name="Woyke T."/>
        </authorList>
    </citation>
    <scope>NUCLEOTIDE SEQUENCE [LARGE SCALE GENOMIC DNA]</scope>
    <source>
        <strain evidence="11">ATCC 23193 / DSM 2154 / NCIB 8452 / DL</strain>
    </source>
</reference>